<organism evidence="2 3">
    <name type="scientific">Dipteronia dyeriana</name>
    <dbReference type="NCBI Taxonomy" id="168575"/>
    <lineage>
        <taxon>Eukaryota</taxon>
        <taxon>Viridiplantae</taxon>
        <taxon>Streptophyta</taxon>
        <taxon>Embryophyta</taxon>
        <taxon>Tracheophyta</taxon>
        <taxon>Spermatophyta</taxon>
        <taxon>Magnoliopsida</taxon>
        <taxon>eudicotyledons</taxon>
        <taxon>Gunneridae</taxon>
        <taxon>Pentapetalae</taxon>
        <taxon>rosids</taxon>
        <taxon>malvids</taxon>
        <taxon>Sapindales</taxon>
        <taxon>Sapindaceae</taxon>
        <taxon>Hippocastanoideae</taxon>
        <taxon>Acereae</taxon>
        <taxon>Dipteronia</taxon>
    </lineage>
</organism>
<dbReference type="AlphaFoldDB" id="A0AAD9WYC7"/>
<proteinExistence type="predicted"/>
<comment type="caution">
    <text evidence="2">The sequence shown here is derived from an EMBL/GenBank/DDBJ whole genome shotgun (WGS) entry which is preliminary data.</text>
</comment>
<accession>A0AAD9WYC7</accession>
<dbReference type="Proteomes" id="UP001280121">
    <property type="component" value="Unassembled WGS sequence"/>
</dbReference>
<name>A0AAD9WYC7_9ROSI</name>
<dbReference type="EMBL" id="JANJYI010000005">
    <property type="protein sequence ID" value="KAK2648434.1"/>
    <property type="molecule type" value="Genomic_DNA"/>
</dbReference>
<evidence type="ECO:0000313" key="2">
    <source>
        <dbReference type="EMBL" id="KAK2648434.1"/>
    </source>
</evidence>
<evidence type="ECO:0000313" key="3">
    <source>
        <dbReference type="Proteomes" id="UP001280121"/>
    </source>
</evidence>
<evidence type="ECO:0000256" key="1">
    <source>
        <dbReference type="SAM" id="MobiDB-lite"/>
    </source>
</evidence>
<feature type="region of interest" description="Disordered" evidence="1">
    <location>
        <begin position="57"/>
        <end position="96"/>
    </location>
</feature>
<keyword evidence="3" id="KW-1185">Reference proteome</keyword>
<reference evidence="2" key="1">
    <citation type="journal article" date="2023" name="Plant J.">
        <title>Genome sequences and population genomics provide insights into the demographic history, inbreeding, and mutation load of two 'living fossil' tree species of Dipteronia.</title>
        <authorList>
            <person name="Feng Y."/>
            <person name="Comes H.P."/>
            <person name="Chen J."/>
            <person name="Zhu S."/>
            <person name="Lu R."/>
            <person name="Zhang X."/>
            <person name="Li P."/>
            <person name="Qiu J."/>
            <person name="Olsen K.M."/>
            <person name="Qiu Y."/>
        </authorList>
    </citation>
    <scope>NUCLEOTIDE SEQUENCE</scope>
    <source>
        <strain evidence="2">KIB01</strain>
    </source>
</reference>
<protein>
    <submittedName>
        <fullName evidence="2">Uncharacterized protein</fullName>
    </submittedName>
</protein>
<gene>
    <name evidence="2" type="ORF">Ddye_015923</name>
</gene>
<sequence>MSAISHYCGITAIKNMMAEFVHNSLTKSAHIQTYVGMIHLIPDQKKVARSSSMKMNPGVIELMNPPPRIVQSGKPKKKRKREPYEAPKVGRSSIVI</sequence>